<comment type="caution">
    <text evidence="7">The sequence shown here is derived from an EMBL/GenBank/DDBJ whole genome shotgun (WGS) entry which is preliminary data.</text>
</comment>
<evidence type="ECO:0000259" key="5">
    <source>
        <dbReference type="PROSITE" id="PS00497"/>
    </source>
</evidence>
<comment type="similarity">
    <text evidence="2">Belongs to the tyrosinase family.</text>
</comment>
<keyword evidence="3" id="KW-0479">Metal-binding</keyword>
<evidence type="ECO:0000256" key="2">
    <source>
        <dbReference type="ARBA" id="ARBA00009928"/>
    </source>
</evidence>
<evidence type="ECO:0000256" key="1">
    <source>
        <dbReference type="ARBA" id="ARBA00001973"/>
    </source>
</evidence>
<dbReference type="SUPFAM" id="SSF48056">
    <property type="entry name" value="Di-copper centre-containing domain"/>
    <property type="match status" value="1"/>
</dbReference>
<dbReference type="InterPro" id="IPR050316">
    <property type="entry name" value="Tyrosinase/Hemocyanin"/>
</dbReference>
<keyword evidence="4" id="KW-0186">Copper</keyword>
<dbReference type="GO" id="GO:0046872">
    <property type="term" value="F:metal ion binding"/>
    <property type="evidence" value="ECO:0007669"/>
    <property type="project" value="UniProtKB-KW"/>
</dbReference>
<dbReference type="PANTHER" id="PTHR11474">
    <property type="entry name" value="TYROSINASE FAMILY MEMBER"/>
    <property type="match status" value="1"/>
</dbReference>
<dbReference type="OrthoDB" id="2874181at2"/>
<keyword evidence="8" id="KW-1185">Reference proteome</keyword>
<dbReference type="PROSITE" id="PS00497">
    <property type="entry name" value="TYROSINASE_1"/>
    <property type="match status" value="1"/>
</dbReference>
<dbReference type="Proteomes" id="UP000306985">
    <property type="component" value="Unassembled WGS sequence"/>
</dbReference>
<dbReference type="GO" id="GO:0016491">
    <property type="term" value="F:oxidoreductase activity"/>
    <property type="evidence" value="ECO:0007669"/>
    <property type="project" value="InterPro"/>
</dbReference>
<dbReference type="Gene3D" id="1.10.1280.10">
    <property type="entry name" value="Di-copper center containing domain from catechol oxidase"/>
    <property type="match status" value="1"/>
</dbReference>
<accession>A0A4U6QLS0</accession>
<dbReference type="EMBL" id="SZZH01000001">
    <property type="protein sequence ID" value="TKV61092.1"/>
    <property type="molecule type" value="Genomic_DNA"/>
</dbReference>
<evidence type="ECO:0000313" key="8">
    <source>
        <dbReference type="Proteomes" id="UP000306985"/>
    </source>
</evidence>
<comment type="cofactor">
    <cofactor evidence="1">
        <name>Cu(2+)</name>
        <dbReference type="ChEBI" id="CHEBI:29036"/>
    </cofactor>
</comment>
<reference evidence="7 8" key="1">
    <citation type="submission" date="2019-05" db="EMBL/GenBank/DDBJ databases">
        <title>Nakamurella sp. N5BH11, whole genome shotgun sequence.</title>
        <authorList>
            <person name="Tuo L."/>
        </authorList>
    </citation>
    <scope>NUCLEOTIDE SEQUENCE [LARGE SCALE GENOMIC DNA]</scope>
    <source>
        <strain evidence="7 8">N5BH11</strain>
    </source>
</reference>
<evidence type="ECO:0000256" key="4">
    <source>
        <dbReference type="ARBA" id="ARBA00023008"/>
    </source>
</evidence>
<proteinExistence type="inferred from homology"/>
<dbReference type="InterPro" id="IPR002227">
    <property type="entry name" value="Tyrosinase_Cu-bd"/>
</dbReference>
<evidence type="ECO:0000313" key="7">
    <source>
        <dbReference type="EMBL" id="TKV61092.1"/>
    </source>
</evidence>
<evidence type="ECO:0000256" key="3">
    <source>
        <dbReference type="ARBA" id="ARBA00022723"/>
    </source>
</evidence>
<dbReference type="InterPro" id="IPR008922">
    <property type="entry name" value="Di-copper_centre_dom_sf"/>
</dbReference>
<dbReference type="PROSITE" id="PS00498">
    <property type="entry name" value="TYROSINASE_2"/>
    <property type="match status" value="1"/>
</dbReference>
<dbReference type="AlphaFoldDB" id="A0A4U6QLS0"/>
<protein>
    <submittedName>
        <fullName evidence="7">Tyrosinase family protein</fullName>
    </submittedName>
</protein>
<dbReference type="RefSeq" id="WP_137448395.1">
    <property type="nucleotide sequence ID" value="NZ_SZZH01000001.1"/>
</dbReference>
<evidence type="ECO:0000259" key="6">
    <source>
        <dbReference type="PROSITE" id="PS00498"/>
    </source>
</evidence>
<dbReference type="PANTHER" id="PTHR11474:SF126">
    <property type="entry name" value="TYROSINASE-LIKE PROTEIN TYR-1-RELATED"/>
    <property type="match status" value="1"/>
</dbReference>
<feature type="domain" description="Tyrosinase copper-binding" evidence="6">
    <location>
        <begin position="232"/>
        <end position="243"/>
    </location>
</feature>
<feature type="domain" description="Tyrosinase copper-binding" evidence="5">
    <location>
        <begin position="56"/>
        <end position="73"/>
    </location>
</feature>
<dbReference type="PRINTS" id="PR00092">
    <property type="entry name" value="TYROSINASE"/>
</dbReference>
<name>A0A4U6QLS0_9ACTN</name>
<dbReference type="Pfam" id="PF00264">
    <property type="entry name" value="Tyrosinase"/>
    <property type="match status" value="1"/>
</dbReference>
<sequence>MRQRLDILTLPLADVQAATAGIVALMQDGTYDGFVRRHMDAMMVAMPAGSQANQAHRGPVFLAWHRASLWEFETKWLATPAVQARPSLTGFPYWRWESETALNGGDPKKSKVWTNDYFGGDGAAASQSRVLDGPFTSWKALLYSSTNKSYYKRGVTGVVRKLARDSAGVPTLPDQAQVNDTFTYTRYEVSPFNYDSPSFRGRMEGWASGPRMHNQVHRWIGGDMIVGTSPNDPVFWFHHANVDRLWWRWQTRATPIRPYQRSGDVYPAGHRSTDVLQGLLNASGSWTPGAVEDIRVAPLGYEYVQ</sequence>
<gene>
    <name evidence="7" type="ORF">FDO65_05475</name>
</gene>
<organism evidence="7 8">
    <name type="scientific">Nakamurella flava</name>
    <dbReference type="NCBI Taxonomy" id="2576308"/>
    <lineage>
        <taxon>Bacteria</taxon>
        <taxon>Bacillati</taxon>
        <taxon>Actinomycetota</taxon>
        <taxon>Actinomycetes</taxon>
        <taxon>Nakamurellales</taxon>
        <taxon>Nakamurellaceae</taxon>
        <taxon>Nakamurella</taxon>
    </lineage>
</organism>